<protein>
    <submittedName>
        <fullName evidence="1">Uncharacterized protein</fullName>
    </submittedName>
</protein>
<dbReference type="RefSeq" id="WP_011369105.1">
    <property type="nucleotide sequence ID" value="NC_007519.1"/>
</dbReference>
<gene>
    <name evidence="1" type="ordered locus">Dde_3388</name>
</gene>
<keyword evidence="2" id="KW-1185">Reference proteome</keyword>
<reference evidence="1 2" key="1">
    <citation type="journal article" date="2011" name="J. Bacteriol.">
        <title>Complete genome sequence and updated annotation of Desulfovibrio alaskensis G20.</title>
        <authorList>
            <person name="Hauser L.J."/>
            <person name="Land M.L."/>
            <person name="Brown S.D."/>
            <person name="Larimer F."/>
            <person name="Keller K.L."/>
            <person name="Rapp-Giles B.J."/>
            <person name="Price M.N."/>
            <person name="Lin M."/>
            <person name="Bruce D.C."/>
            <person name="Detter J.C."/>
            <person name="Tapia R."/>
            <person name="Han C.S."/>
            <person name="Goodwin L.A."/>
            <person name="Cheng J.F."/>
            <person name="Pitluck S."/>
            <person name="Copeland A."/>
            <person name="Lucas S."/>
            <person name="Nolan M."/>
            <person name="Lapidus A.L."/>
            <person name="Palumbo A.V."/>
            <person name="Wall J.D."/>
        </authorList>
    </citation>
    <scope>NUCLEOTIDE SEQUENCE [LARGE SCALE GENOMIC DNA]</scope>
    <source>
        <strain evidence="2">ATCC BAA 1058 / DSM 17464 / G20</strain>
    </source>
</reference>
<dbReference type="eggNOG" id="ENOG5033TXF">
    <property type="taxonomic scope" value="Bacteria"/>
</dbReference>
<dbReference type="Proteomes" id="UP000002710">
    <property type="component" value="Chromosome"/>
</dbReference>
<name>Q30VW4_OLEA2</name>
<dbReference type="SUPFAM" id="SSF69279">
    <property type="entry name" value="Phage tail proteins"/>
    <property type="match status" value="1"/>
</dbReference>
<dbReference type="EMBL" id="CP000112">
    <property type="protein sequence ID" value="ABB40182.1"/>
    <property type="molecule type" value="Genomic_DNA"/>
</dbReference>
<dbReference type="KEGG" id="dde:Dde_3388"/>
<dbReference type="AlphaFoldDB" id="Q30VW4"/>
<evidence type="ECO:0000313" key="2">
    <source>
        <dbReference type="Proteomes" id="UP000002710"/>
    </source>
</evidence>
<accession>Q30VW4</accession>
<proteinExistence type="predicted"/>
<dbReference type="STRING" id="207559.Dde_3388"/>
<evidence type="ECO:0000313" key="1">
    <source>
        <dbReference type="EMBL" id="ABB40182.1"/>
    </source>
</evidence>
<organism evidence="1 2">
    <name type="scientific">Oleidesulfovibrio alaskensis (strain ATCC BAA-1058 / DSM 17464 / G20)</name>
    <name type="common">Desulfovibrio alaskensis</name>
    <dbReference type="NCBI Taxonomy" id="207559"/>
    <lineage>
        <taxon>Bacteria</taxon>
        <taxon>Pseudomonadati</taxon>
        <taxon>Thermodesulfobacteriota</taxon>
        <taxon>Desulfovibrionia</taxon>
        <taxon>Desulfovibrionales</taxon>
        <taxon>Desulfovibrionaceae</taxon>
        <taxon>Oleidesulfovibrio</taxon>
    </lineage>
</organism>
<sequence>MSLQQNTIAGINVRVVIDGMVVARCPRCVVSFDRHTVTSYGEIDVPDPEGVLMQRVKPGQHVSVRFGYRGQPAREWTGLVDGWRPGFGRNRDQLTVQVLGPEFAPFMRTRVTEAYMDETADVLARLILAKTGCTVGTVDVPAVNLPRLTLRDVPVWQAMEQLAHSCAMAHGQDMSHHALWLDDAGAIQYGPHNDEPEAVPVIATGAGLIAHNPAQSPKARGSVETFLLPGMRDGRLFKLQDVRRGIDAEYRAVHVEHHIEQTKARTWLWYGGEYERF</sequence>
<dbReference type="HOGENOM" id="CLU_1021819_0_0_7"/>